<evidence type="ECO:0000313" key="10">
    <source>
        <dbReference type="Proteomes" id="UP000823910"/>
    </source>
</evidence>
<comment type="similarity">
    <text evidence="7">Belongs to the binding-protein-dependent transport system permease family.</text>
</comment>
<dbReference type="PANTHER" id="PTHR30193">
    <property type="entry name" value="ABC TRANSPORTER PERMEASE PROTEIN"/>
    <property type="match status" value="1"/>
</dbReference>
<dbReference type="InterPro" id="IPR051393">
    <property type="entry name" value="ABC_transporter_permease"/>
</dbReference>
<keyword evidence="4 7" id="KW-0812">Transmembrane</keyword>
<dbReference type="Pfam" id="PF00528">
    <property type="entry name" value="BPD_transp_1"/>
    <property type="match status" value="1"/>
</dbReference>
<evidence type="ECO:0000256" key="6">
    <source>
        <dbReference type="ARBA" id="ARBA00023136"/>
    </source>
</evidence>
<dbReference type="Proteomes" id="UP000823910">
    <property type="component" value="Unassembled WGS sequence"/>
</dbReference>
<dbReference type="PROSITE" id="PS50928">
    <property type="entry name" value="ABC_TM1"/>
    <property type="match status" value="1"/>
</dbReference>
<organism evidence="9 10">
    <name type="scientific">Candidatus Enterocloster excrementipullorum</name>
    <dbReference type="NCBI Taxonomy" id="2838559"/>
    <lineage>
        <taxon>Bacteria</taxon>
        <taxon>Bacillati</taxon>
        <taxon>Bacillota</taxon>
        <taxon>Clostridia</taxon>
        <taxon>Lachnospirales</taxon>
        <taxon>Lachnospiraceae</taxon>
        <taxon>Enterocloster</taxon>
    </lineage>
</organism>
<dbReference type="GO" id="GO:0055085">
    <property type="term" value="P:transmembrane transport"/>
    <property type="evidence" value="ECO:0007669"/>
    <property type="project" value="InterPro"/>
</dbReference>
<sequence length="306" mass="34937">MSKKTKTAAAPAGKKFWKHNIGLLFIVPWWIGFAVFKLYPFAASLLYSFYDYNLFRTPFFVGLQNYVDILSDPLIVKAFVQTFKYAFVTVPLELIFALFIAYILNFKIKGVNFFRTAYYIPSILGGSVSIAVLWRFLFRTEGLVNMALRIFGVEPVNWLGDPNGAFFVIVLLRIWQFGSPMVIFLAALKGVSEELYEAASIDGAGKWRQFFSITVPLITPVIFYNFVTQLCHKFQEFNGPFIITQGGPLRSTTLVSLLVYNNAFRSYEMGVASSIAWVLFLIIMTLTAVAFFSQKYWVYYSDEDGR</sequence>
<evidence type="ECO:0000313" key="9">
    <source>
        <dbReference type="EMBL" id="HJC06051.1"/>
    </source>
</evidence>
<feature type="domain" description="ABC transmembrane type-1" evidence="8">
    <location>
        <begin position="79"/>
        <end position="290"/>
    </location>
</feature>
<reference evidence="9" key="1">
    <citation type="journal article" date="2021" name="PeerJ">
        <title>Extensive microbial diversity within the chicken gut microbiome revealed by metagenomics and culture.</title>
        <authorList>
            <person name="Gilroy R."/>
            <person name="Ravi A."/>
            <person name="Getino M."/>
            <person name="Pursley I."/>
            <person name="Horton D.L."/>
            <person name="Alikhan N.F."/>
            <person name="Baker D."/>
            <person name="Gharbi K."/>
            <person name="Hall N."/>
            <person name="Watson M."/>
            <person name="Adriaenssens E.M."/>
            <person name="Foster-Nyarko E."/>
            <person name="Jarju S."/>
            <person name="Secka A."/>
            <person name="Antonio M."/>
            <person name="Oren A."/>
            <person name="Chaudhuri R.R."/>
            <person name="La Ragione R."/>
            <person name="Hildebrand F."/>
            <person name="Pallen M.J."/>
        </authorList>
    </citation>
    <scope>NUCLEOTIDE SEQUENCE</scope>
    <source>
        <strain evidence="9">CHK180-15479</strain>
    </source>
</reference>
<feature type="transmembrane region" description="Helical" evidence="7">
    <location>
        <begin position="21"/>
        <end position="50"/>
    </location>
</feature>
<keyword evidence="5 7" id="KW-1133">Transmembrane helix</keyword>
<feature type="transmembrane region" description="Helical" evidence="7">
    <location>
        <begin position="116"/>
        <end position="137"/>
    </location>
</feature>
<evidence type="ECO:0000256" key="3">
    <source>
        <dbReference type="ARBA" id="ARBA00022475"/>
    </source>
</evidence>
<evidence type="ECO:0000256" key="4">
    <source>
        <dbReference type="ARBA" id="ARBA00022692"/>
    </source>
</evidence>
<evidence type="ECO:0000256" key="2">
    <source>
        <dbReference type="ARBA" id="ARBA00022448"/>
    </source>
</evidence>
<reference evidence="9" key="2">
    <citation type="submission" date="2021-04" db="EMBL/GenBank/DDBJ databases">
        <authorList>
            <person name="Gilroy R."/>
        </authorList>
    </citation>
    <scope>NUCLEOTIDE SEQUENCE</scope>
    <source>
        <strain evidence="9">CHK180-15479</strain>
    </source>
</reference>
<dbReference type="SUPFAM" id="SSF161098">
    <property type="entry name" value="MetI-like"/>
    <property type="match status" value="1"/>
</dbReference>
<proteinExistence type="inferred from homology"/>
<feature type="transmembrane region" description="Helical" evidence="7">
    <location>
        <begin position="209"/>
        <end position="227"/>
    </location>
</feature>
<feature type="transmembrane region" description="Helical" evidence="7">
    <location>
        <begin position="85"/>
        <end position="104"/>
    </location>
</feature>
<keyword evidence="6 7" id="KW-0472">Membrane</keyword>
<comment type="subcellular location">
    <subcellularLocation>
        <location evidence="1 7">Cell membrane</location>
        <topology evidence="1 7">Multi-pass membrane protein</topology>
    </subcellularLocation>
</comment>
<evidence type="ECO:0000256" key="7">
    <source>
        <dbReference type="RuleBase" id="RU363032"/>
    </source>
</evidence>
<accession>A0A9D2SGV1</accession>
<dbReference type="CDD" id="cd06261">
    <property type="entry name" value="TM_PBP2"/>
    <property type="match status" value="1"/>
</dbReference>
<dbReference type="EMBL" id="DWWT01000034">
    <property type="protein sequence ID" value="HJC06051.1"/>
    <property type="molecule type" value="Genomic_DNA"/>
</dbReference>
<dbReference type="InterPro" id="IPR035906">
    <property type="entry name" value="MetI-like_sf"/>
</dbReference>
<keyword evidence="2 7" id="KW-0813">Transport</keyword>
<dbReference type="PANTHER" id="PTHR30193:SF1">
    <property type="entry name" value="ABC TRANSPORTER PERMEASE PROTEIN YESP-RELATED"/>
    <property type="match status" value="1"/>
</dbReference>
<dbReference type="Gene3D" id="1.10.3720.10">
    <property type="entry name" value="MetI-like"/>
    <property type="match status" value="1"/>
</dbReference>
<evidence type="ECO:0000256" key="1">
    <source>
        <dbReference type="ARBA" id="ARBA00004651"/>
    </source>
</evidence>
<evidence type="ECO:0000259" key="8">
    <source>
        <dbReference type="PROSITE" id="PS50928"/>
    </source>
</evidence>
<name>A0A9D2SGV1_9FIRM</name>
<dbReference type="GO" id="GO:0005886">
    <property type="term" value="C:plasma membrane"/>
    <property type="evidence" value="ECO:0007669"/>
    <property type="project" value="UniProtKB-SubCell"/>
</dbReference>
<dbReference type="InterPro" id="IPR000515">
    <property type="entry name" value="MetI-like"/>
</dbReference>
<dbReference type="AlphaFoldDB" id="A0A9D2SGV1"/>
<keyword evidence="3" id="KW-1003">Cell membrane</keyword>
<gene>
    <name evidence="9" type="ORF">H9704_07840</name>
</gene>
<comment type="caution">
    <text evidence="9">The sequence shown here is derived from an EMBL/GenBank/DDBJ whole genome shotgun (WGS) entry which is preliminary data.</text>
</comment>
<protein>
    <submittedName>
        <fullName evidence="9">Sugar ABC transporter permease</fullName>
    </submittedName>
</protein>
<feature type="transmembrane region" description="Helical" evidence="7">
    <location>
        <begin position="165"/>
        <end position="188"/>
    </location>
</feature>
<feature type="transmembrane region" description="Helical" evidence="7">
    <location>
        <begin position="274"/>
        <end position="292"/>
    </location>
</feature>
<evidence type="ECO:0000256" key="5">
    <source>
        <dbReference type="ARBA" id="ARBA00022989"/>
    </source>
</evidence>